<reference evidence="9" key="1">
    <citation type="submission" date="2016-11" db="UniProtKB">
        <authorList>
            <consortium name="WormBaseParasite"/>
        </authorList>
    </citation>
    <scope>IDENTIFICATION</scope>
</reference>
<organism evidence="7 9">
    <name type="scientific">Bursaphelenchus xylophilus</name>
    <name type="common">Pinewood nematode worm</name>
    <name type="synonym">Aphelenchoides xylophilus</name>
    <dbReference type="NCBI Taxonomy" id="6326"/>
    <lineage>
        <taxon>Eukaryota</taxon>
        <taxon>Metazoa</taxon>
        <taxon>Ecdysozoa</taxon>
        <taxon>Nematoda</taxon>
        <taxon>Chromadorea</taxon>
        <taxon>Rhabditida</taxon>
        <taxon>Tylenchina</taxon>
        <taxon>Tylenchomorpha</taxon>
        <taxon>Aphelenchoidea</taxon>
        <taxon>Aphelenchoididae</taxon>
        <taxon>Bursaphelenchus</taxon>
    </lineage>
</organism>
<protein>
    <submittedName>
        <fullName evidence="6">(pine wood nematode) hypothetical protein</fullName>
    </submittedName>
</protein>
<feature type="region of interest" description="Disordered" evidence="5">
    <location>
        <begin position="1"/>
        <end position="23"/>
    </location>
</feature>
<evidence type="ECO:0000313" key="9">
    <source>
        <dbReference type="WBParaSite" id="BXY_0671200.1"/>
    </source>
</evidence>
<evidence type="ECO:0000313" key="6">
    <source>
        <dbReference type="EMBL" id="CAD5208016.1"/>
    </source>
</evidence>
<comment type="similarity">
    <text evidence="4">Belongs to the COX19 family.</text>
</comment>
<keyword evidence="2" id="KW-0963">Cytoplasm</keyword>
<keyword evidence="3" id="KW-1015">Disulfide bond</keyword>
<dbReference type="EMBL" id="CAJFDI010000001">
    <property type="protein sequence ID" value="CAD5208016.1"/>
    <property type="molecule type" value="Genomic_DNA"/>
</dbReference>
<keyword evidence="8" id="KW-1185">Reference proteome</keyword>
<gene>
    <name evidence="6" type="ORF">BXYJ_LOCUS252</name>
</gene>
<dbReference type="SMR" id="A0A1I7S137"/>
<reference evidence="6" key="2">
    <citation type="submission" date="2020-09" db="EMBL/GenBank/DDBJ databases">
        <authorList>
            <person name="Kikuchi T."/>
        </authorList>
    </citation>
    <scope>NUCLEOTIDE SEQUENCE</scope>
    <source>
        <strain evidence="6">Ka4C1</strain>
    </source>
</reference>
<dbReference type="WBParaSite" id="BXY_0671200.1">
    <property type="protein sequence ID" value="BXY_0671200.1"/>
    <property type="gene ID" value="BXY_0671200"/>
</dbReference>
<dbReference type="PANTHER" id="PTHR21107">
    <property type="entry name" value="CYTOCHROME C OXIDASE ASSEMBLY PROTEIN COX19"/>
    <property type="match status" value="1"/>
</dbReference>
<comment type="subcellular location">
    <subcellularLocation>
        <location evidence="1">Cytoplasm</location>
    </subcellularLocation>
</comment>
<evidence type="ECO:0000256" key="1">
    <source>
        <dbReference type="ARBA" id="ARBA00004496"/>
    </source>
</evidence>
<evidence type="ECO:0000256" key="5">
    <source>
        <dbReference type="SAM" id="MobiDB-lite"/>
    </source>
</evidence>
<dbReference type="GO" id="GO:0005758">
    <property type="term" value="C:mitochondrial intermembrane space"/>
    <property type="evidence" value="ECO:0007669"/>
    <property type="project" value="TreeGrafter"/>
</dbReference>
<name>A0A1I7S137_BURXY</name>
<dbReference type="AlphaFoldDB" id="A0A1I7S137"/>
<dbReference type="Proteomes" id="UP000659654">
    <property type="component" value="Unassembled WGS sequence"/>
</dbReference>
<dbReference type="PROSITE" id="PS51808">
    <property type="entry name" value="CHCH"/>
    <property type="match status" value="1"/>
</dbReference>
<dbReference type="Proteomes" id="UP000095284">
    <property type="component" value="Unplaced"/>
</dbReference>
<evidence type="ECO:0000256" key="4">
    <source>
        <dbReference type="ARBA" id="ARBA00038223"/>
    </source>
</evidence>
<sequence length="91" mass="10428">MSGPFQRVPPAPTPPLKGSFPLDHDSQCRGEMYEYMRCLNSQKSMGAECKPLAKLYLQCRMDKGLMESDEWSRLGFKEDDLKRADELSKKP</sequence>
<evidence type="ECO:0000256" key="2">
    <source>
        <dbReference type="ARBA" id="ARBA00022490"/>
    </source>
</evidence>
<dbReference type="eggNOG" id="KOG3477">
    <property type="taxonomic scope" value="Eukaryota"/>
</dbReference>
<dbReference type="EMBL" id="CAJFCV020000001">
    <property type="protein sequence ID" value="CAG9079922.1"/>
    <property type="molecule type" value="Genomic_DNA"/>
</dbReference>
<proteinExistence type="inferred from homology"/>
<evidence type="ECO:0000256" key="3">
    <source>
        <dbReference type="ARBA" id="ARBA00023157"/>
    </source>
</evidence>
<dbReference type="GO" id="GO:0033617">
    <property type="term" value="P:mitochondrial respiratory chain complex IV assembly"/>
    <property type="evidence" value="ECO:0007669"/>
    <property type="project" value="TreeGrafter"/>
</dbReference>
<evidence type="ECO:0000313" key="8">
    <source>
        <dbReference type="Proteomes" id="UP000659654"/>
    </source>
</evidence>
<dbReference type="Proteomes" id="UP000582659">
    <property type="component" value="Unassembled WGS sequence"/>
</dbReference>
<dbReference type="InterPro" id="IPR051383">
    <property type="entry name" value="COX19"/>
</dbReference>
<dbReference type="PANTHER" id="PTHR21107:SF2">
    <property type="entry name" value="CYTOCHROME C OXIDASE ASSEMBLY PROTEIN COX19"/>
    <property type="match status" value="1"/>
</dbReference>
<dbReference type="OrthoDB" id="268594at2759"/>
<evidence type="ECO:0000313" key="7">
    <source>
        <dbReference type="Proteomes" id="UP000095284"/>
    </source>
</evidence>
<accession>A0A1I7S137</accession>